<keyword evidence="1" id="KW-0418">Kinase</keyword>
<accession>A0A2P2J6J4</accession>
<organism evidence="1">
    <name type="scientific">Rhizophora mucronata</name>
    <name type="common">Asiatic mangrove</name>
    <dbReference type="NCBI Taxonomy" id="61149"/>
    <lineage>
        <taxon>Eukaryota</taxon>
        <taxon>Viridiplantae</taxon>
        <taxon>Streptophyta</taxon>
        <taxon>Embryophyta</taxon>
        <taxon>Tracheophyta</taxon>
        <taxon>Spermatophyta</taxon>
        <taxon>Magnoliopsida</taxon>
        <taxon>eudicotyledons</taxon>
        <taxon>Gunneridae</taxon>
        <taxon>Pentapetalae</taxon>
        <taxon>rosids</taxon>
        <taxon>fabids</taxon>
        <taxon>Malpighiales</taxon>
        <taxon>Rhizophoraceae</taxon>
        <taxon>Rhizophora</taxon>
    </lineage>
</organism>
<reference evidence="1" key="1">
    <citation type="submission" date="2018-02" db="EMBL/GenBank/DDBJ databases">
        <title>Rhizophora mucronata_Transcriptome.</title>
        <authorList>
            <person name="Meera S.P."/>
            <person name="Sreeshan A."/>
            <person name="Augustine A."/>
        </authorList>
    </citation>
    <scope>NUCLEOTIDE SEQUENCE</scope>
    <source>
        <tissue evidence="1">Leaf</tissue>
    </source>
</reference>
<keyword evidence="1" id="KW-0675">Receptor</keyword>
<dbReference type="AlphaFoldDB" id="A0A2P2J6J4"/>
<keyword evidence="1" id="KW-0808">Transferase</keyword>
<proteinExistence type="predicted"/>
<protein>
    <submittedName>
        <fullName evidence="1">Putative receptor-like protein kinase At1g67000</fullName>
    </submittedName>
</protein>
<dbReference type="GO" id="GO:0016301">
    <property type="term" value="F:kinase activity"/>
    <property type="evidence" value="ECO:0007669"/>
    <property type="project" value="UniProtKB-KW"/>
</dbReference>
<evidence type="ECO:0000313" key="1">
    <source>
        <dbReference type="EMBL" id="MBW89092.1"/>
    </source>
</evidence>
<name>A0A2P2J6J4_RHIMU</name>
<dbReference type="EMBL" id="GGEC01008609">
    <property type="protein sequence ID" value="MBW89092.1"/>
    <property type="molecule type" value="Transcribed_RNA"/>
</dbReference>
<sequence>MHELHWSLLLCHCNPNPSSKIFVILLDNAEAVVSRTGTLIL</sequence>